<dbReference type="EMBL" id="JAMKPW020000001">
    <property type="protein sequence ID" value="KAK8221897.1"/>
    <property type="molecule type" value="Genomic_DNA"/>
</dbReference>
<comment type="caution">
    <text evidence="1">The sequence shown here is derived from an EMBL/GenBank/DDBJ whole genome shotgun (WGS) entry which is preliminary data.</text>
</comment>
<accession>A0ACC3SQ22</accession>
<gene>
    <name evidence="1" type="ORF">M8818_000062</name>
</gene>
<evidence type="ECO:0000313" key="2">
    <source>
        <dbReference type="Proteomes" id="UP001320706"/>
    </source>
</evidence>
<proteinExistence type="predicted"/>
<protein>
    <submittedName>
        <fullName evidence="1">Uncharacterized protein</fullName>
    </submittedName>
</protein>
<reference evidence="1" key="1">
    <citation type="submission" date="2024-02" db="EMBL/GenBank/DDBJ databases">
        <title>Metagenome Assembled Genome of Zalaria obscura JY119.</title>
        <authorList>
            <person name="Vighnesh L."/>
            <person name="Jagadeeshwari U."/>
            <person name="Venkata Ramana C."/>
            <person name="Sasikala C."/>
        </authorList>
    </citation>
    <scope>NUCLEOTIDE SEQUENCE</scope>
    <source>
        <strain evidence="1">JY119</strain>
    </source>
</reference>
<organism evidence="1 2">
    <name type="scientific">Zalaria obscura</name>
    <dbReference type="NCBI Taxonomy" id="2024903"/>
    <lineage>
        <taxon>Eukaryota</taxon>
        <taxon>Fungi</taxon>
        <taxon>Dikarya</taxon>
        <taxon>Ascomycota</taxon>
        <taxon>Pezizomycotina</taxon>
        <taxon>Dothideomycetes</taxon>
        <taxon>Dothideomycetidae</taxon>
        <taxon>Dothideales</taxon>
        <taxon>Zalariaceae</taxon>
        <taxon>Zalaria</taxon>
    </lineage>
</organism>
<evidence type="ECO:0000313" key="1">
    <source>
        <dbReference type="EMBL" id="KAK8221897.1"/>
    </source>
</evidence>
<sequence length="136" mass="14619">MHFQSIVTGVSLLLAGASALPSPHKVETIQPEKRAVGGVYMCTEANWSGNCQYLAYPVDTCVQLSDEWASQVSSFGPDAGTSCMIMQGHCSSSEDFYGDIVSPGYADLSTIEWSDRMTSYLCFAESVTSGNSTLNH</sequence>
<dbReference type="Proteomes" id="UP001320706">
    <property type="component" value="Unassembled WGS sequence"/>
</dbReference>
<keyword evidence="2" id="KW-1185">Reference proteome</keyword>
<name>A0ACC3SQ22_9PEZI</name>